<dbReference type="RefSeq" id="WP_142893830.1">
    <property type="nucleotide sequence ID" value="NZ_ML660164.1"/>
</dbReference>
<reference evidence="1 2" key="1">
    <citation type="submission" date="2019-07" db="EMBL/GenBank/DDBJ databases">
        <title>Draft genome for Aliikangiella sp. M105.</title>
        <authorList>
            <person name="Wang G."/>
        </authorList>
    </citation>
    <scope>NUCLEOTIDE SEQUENCE [LARGE SCALE GENOMIC DNA]</scope>
    <source>
        <strain evidence="1 2">M105</strain>
    </source>
</reference>
<dbReference type="AlphaFoldDB" id="A0A545UCN7"/>
<protein>
    <submittedName>
        <fullName evidence="1">Uncharacterized protein</fullName>
    </submittedName>
</protein>
<accession>A0A545UCN7</accession>
<proteinExistence type="predicted"/>
<dbReference type="OrthoDB" id="7596743at2"/>
<gene>
    <name evidence="1" type="ORF">FLL46_12350</name>
</gene>
<sequence>MAKSPKLTIPESKNEFLTEILSSFRKRSKSLKHNSWSISIERIFEEYEDDKVEKIEIEIKPSNRNAMLCLRIWQDRWVTVSCWERTKEEKWDYFFEGKLLPEKSGRPFIDSVEDTMAKFFEMRENKLERFNKIWTPLLANGLELVK</sequence>
<keyword evidence="2" id="KW-1185">Reference proteome</keyword>
<evidence type="ECO:0000313" key="2">
    <source>
        <dbReference type="Proteomes" id="UP000315439"/>
    </source>
</evidence>
<evidence type="ECO:0000313" key="1">
    <source>
        <dbReference type="EMBL" id="TQV87239.1"/>
    </source>
</evidence>
<organism evidence="1 2">
    <name type="scientific">Aliikangiella coralliicola</name>
    <dbReference type="NCBI Taxonomy" id="2592383"/>
    <lineage>
        <taxon>Bacteria</taxon>
        <taxon>Pseudomonadati</taxon>
        <taxon>Pseudomonadota</taxon>
        <taxon>Gammaproteobacteria</taxon>
        <taxon>Oceanospirillales</taxon>
        <taxon>Pleioneaceae</taxon>
        <taxon>Aliikangiella</taxon>
    </lineage>
</organism>
<dbReference type="Proteomes" id="UP000315439">
    <property type="component" value="Unassembled WGS sequence"/>
</dbReference>
<dbReference type="EMBL" id="VIKS01000008">
    <property type="protein sequence ID" value="TQV87239.1"/>
    <property type="molecule type" value="Genomic_DNA"/>
</dbReference>
<name>A0A545UCN7_9GAMM</name>
<comment type="caution">
    <text evidence="1">The sequence shown here is derived from an EMBL/GenBank/DDBJ whole genome shotgun (WGS) entry which is preliminary data.</text>
</comment>